<feature type="domain" description="Immunoglobulin V-set" evidence="7">
    <location>
        <begin position="25"/>
        <end position="129"/>
    </location>
</feature>
<feature type="chain" id="PRO_5034658379" evidence="6">
    <location>
        <begin position="21"/>
        <end position="133"/>
    </location>
</feature>
<organism evidence="8 9">
    <name type="scientific">Marmota marmota marmota</name>
    <name type="common">Alpine marmot</name>
    <dbReference type="NCBI Taxonomy" id="9994"/>
    <lineage>
        <taxon>Eukaryota</taxon>
        <taxon>Metazoa</taxon>
        <taxon>Chordata</taxon>
        <taxon>Craniata</taxon>
        <taxon>Vertebrata</taxon>
        <taxon>Euteleostomi</taxon>
        <taxon>Mammalia</taxon>
        <taxon>Eutheria</taxon>
        <taxon>Euarchontoglires</taxon>
        <taxon>Glires</taxon>
        <taxon>Rodentia</taxon>
        <taxon>Sciuromorpha</taxon>
        <taxon>Sciuridae</taxon>
        <taxon>Xerinae</taxon>
        <taxon>Marmotini</taxon>
        <taxon>Marmota</taxon>
    </lineage>
</organism>
<dbReference type="Proteomes" id="UP000694407">
    <property type="component" value="Unplaced"/>
</dbReference>
<dbReference type="InterPro" id="IPR013106">
    <property type="entry name" value="Ig_V-set"/>
</dbReference>
<evidence type="ECO:0000256" key="4">
    <source>
        <dbReference type="ARBA" id="ARBA00023170"/>
    </source>
</evidence>
<evidence type="ECO:0000259" key="7">
    <source>
        <dbReference type="Pfam" id="PF07686"/>
    </source>
</evidence>
<dbReference type="SUPFAM" id="SSF48726">
    <property type="entry name" value="Immunoglobulin"/>
    <property type="match status" value="1"/>
</dbReference>
<evidence type="ECO:0000256" key="6">
    <source>
        <dbReference type="SAM" id="SignalP"/>
    </source>
</evidence>
<accession>A0A8C5ZK74</accession>
<dbReference type="InterPro" id="IPR013783">
    <property type="entry name" value="Ig-like_fold"/>
</dbReference>
<dbReference type="AlphaFoldDB" id="A0A8C5ZK74"/>
<protein>
    <submittedName>
        <fullName evidence="8">T cell receptor alpha variable 8-3</fullName>
    </submittedName>
</protein>
<dbReference type="Gene3D" id="2.60.40.10">
    <property type="entry name" value="Immunoglobulins"/>
    <property type="match status" value="1"/>
</dbReference>
<dbReference type="Pfam" id="PF07686">
    <property type="entry name" value="V-set"/>
    <property type="match status" value="1"/>
</dbReference>
<feature type="signal peptide" evidence="6">
    <location>
        <begin position="1"/>
        <end position="20"/>
    </location>
</feature>
<evidence type="ECO:0000313" key="8">
    <source>
        <dbReference type="Ensembl" id="ENSMMMP00000015722.1"/>
    </source>
</evidence>
<evidence type="ECO:0000256" key="2">
    <source>
        <dbReference type="ARBA" id="ARBA00022859"/>
    </source>
</evidence>
<keyword evidence="9" id="KW-1185">Reference proteome</keyword>
<evidence type="ECO:0000256" key="1">
    <source>
        <dbReference type="ARBA" id="ARBA00022729"/>
    </source>
</evidence>
<dbReference type="GO" id="GO:0002250">
    <property type="term" value="P:adaptive immune response"/>
    <property type="evidence" value="ECO:0007669"/>
    <property type="project" value="UniProtKB-KW"/>
</dbReference>
<reference evidence="8" key="2">
    <citation type="submission" date="2025-09" db="UniProtKB">
        <authorList>
            <consortium name="Ensembl"/>
        </authorList>
    </citation>
    <scope>IDENTIFICATION</scope>
</reference>
<keyword evidence="1 6" id="KW-0732">Signal</keyword>
<keyword evidence="4" id="KW-0675">Receptor</keyword>
<dbReference type="InterPro" id="IPR051287">
    <property type="entry name" value="TCR_variable_region"/>
</dbReference>
<keyword evidence="2" id="KW-0391">Immunity</keyword>
<keyword evidence="3" id="KW-1064">Adaptive immunity</keyword>
<dbReference type="GeneTree" id="ENSGT00940000153073"/>
<proteinExistence type="predicted"/>
<keyword evidence="5" id="KW-0393">Immunoglobulin domain</keyword>
<name>A0A8C5ZK74_MARMA</name>
<reference evidence="8" key="1">
    <citation type="submission" date="2025-08" db="UniProtKB">
        <authorList>
            <consortium name="Ensembl"/>
        </authorList>
    </citation>
    <scope>IDENTIFICATION</scope>
</reference>
<dbReference type="PANTHER" id="PTHR19367">
    <property type="entry name" value="T-CELL RECEPTOR ALPHA CHAIN V REGION"/>
    <property type="match status" value="1"/>
</dbReference>
<evidence type="ECO:0000256" key="5">
    <source>
        <dbReference type="ARBA" id="ARBA00023319"/>
    </source>
</evidence>
<dbReference type="PANTHER" id="PTHR19367:SF5">
    <property type="entry name" value="T CELL RECEPTOR ALPHA VARIABLE 8-3"/>
    <property type="match status" value="1"/>
</dbReference>
<evidence type="ECO:0000256" key="3">
    <source>
        <dbReference type="ARBA" id="ARBA00023130"/>
    </source>
</evidence>
<dbReference type="InterPro" id="IPR036179">
    <property type="entry name" value="Ig-like_dom_sf"/>
</dbReference>
<sequence length="133" mass="15265">MHFILILFLGIHYALRDSRAQSVTQPDRQVTISEGNSLELACNYSYGGSFSLFWYVQYPNQGLQPLLKYISGNTLVQGIKGFEAEAKKSESSFNLRKPSVHWSDSADFSSACFYLSNTYIFVNNVWLFILYFF</sequence>
<evidence type="ECO:0000313" key="9">
    <source>
        <dbReference type="Proteomes" id="UP000694407"/>
    </source>
</evidence>
<dbReference type="Ensembl" id="ENSMMMT00000017911.1">
    <property type="protein sequence ID" value="ENSMMMP00000015722.1"/>
    <property type="gene ID" value="ENSMMMG00000014003.1"/>
</dbReference>